<accession>A0AA47EMZ3</accession>
<name>A0AA47EMZ3_9CLOT</name>
<gene>
    <name evidence="2" type="ORF">LL038_25050</name>
</gene>
<evidence type="ECO:0000313" key="3">
    <source>
        <dbReference type="Proteomes" id="UP001164733"/>
    </source>
</evidence>
<evidence type="ECO:0000256" key="1">
    <source>
        <dbReference type="SAM" id="Coils"/>
    </source>
</evidence>
<proteinExistence type="predicted"/>
<feature type="coiled-coil region" evidence="1">
    <location>
        <begin position="1"/>
        <end position="28"/>
    </location>
</feature>
<evidence type="ECO:0000313" key="2">
    <source>
        <dbReference type="EMBL" id="WAG63212.1"/>
    </source>
</evidence>
<sequence length="187" mass="21467">MEIYKSNIESLKAENQGLNIDKETMETTLQGSFNINDELKKQVTQLSEIADSNKALIQEYKEKNDTLAGLVTEYKGFKTQNETFKELLADSKAENIELGNTIKTKETYAQNLEAKLEAAADQAQKEVKRFAELTKFEKERSILEVSTLKTKIETTITESQKEVTRVSDQKEFEKERALLEQEKLFNK</sequence>
<dbReference type="AlphaFoldDB" id="A0AA47EMZ3"/>
<dbReference type="RefSeq" id="WP_216126692.1">
    <property type="nucleotide sequence ID" value="NZ_CP086240.1"/>
</dbReference>
<keyword evidence="2" id="KW-0614">Plasmid</keyword>
<dbReference type="EMBL" id="CP086240">
    <property type="protein sequence ID" value="WAG63212.1"/>
    <property type="molecule type" value="Genomic_DNA"/>
</dbReference>
<dbReference type="Proteomes" id="UP001164733">
    <property type="component" value="Plasmid pCF009-a"/>
</dbReference>
<geneLocation type="plasmid" evidence="2 3">
    <name>pCF009-a</name>
</geneLocation>
<protein>
    <submittedName>
        <fullName evidence="2">Uncharacterized protein</fullName>
    </submittedName>
</protein>
<feature type="coiled-coil region" evidence="1">
    <location>
        <begin position="102"/>
        <end position="133"/>
    </location>
</feature>
<reference evidence="2" key="1">
    <citation type="submission" date="2021-11" db="EMBL/GenBank/DDBJ databases">
        <title>Clostridia strains as spoilage organisms.</title>
        <authorList>
            <person name="Wambui J."/>
            <person name="Stevens M.J.A."/>
            <person name="Stephan R."/>
        </authorList>
    </citation>
    <scope>NUCLEOTIDE SEQUENCE</scope>
    <source>
        <strain evidence="2">CF009</strain>
        <plasmid evidence="2">pCF009-a</plasmid>
    </source>
</reference>
<keyword evidence="1" id="KW-0175">Coiled coil</keyword>
<organism evidence="2 3">
    <name type="scientific">Clostridium estertheticum</name>
    <dbReference type="NCBI Taxonomy" id="238834"/>
    <lineage>
        <taxon>Bacteria</taxon>
        <taxon>Bacillati</taxon>
        <taxon>Bacillota</taxon>
        <taxon>Clostridia</taxon>
        <taxon>Eubacteriales</taxon>
        <taxon>Clostridiaceae</taxon>
        <taxon>Clostridium</taxon>
    </lineage>
</organism>